<proteinExistence type="inferred from homology"/>
<evidence type="ECO:0000256" key="1">
    <source>
        <dbReference type="ARBA" id="ARBA00001933"/>
    </source>
</evidence>
<feature type="non-terminal residue" evidence="12">
    <location>
        <position position="1"/>
    </location>
</feature>
<dbReference type="InterPro" id="IPR006439">
    <property type="entry name" value="HAD-SF_hydro_IA"/>
</dbReference>
<comment type="catalytic activity">
    <reaction evidence="10">
        <text>L-histidinol phosphate + 2-oxoglutarate = 3-(imidazol-4-yl)-2-oxopropyl phosphate + L-glutamate</text>
        <dbReference type="Rhea" id="RHEA:23744"/>
        <dbReference type="ChEBI" id="CHEBI:16810"/>
        <dbReference type="ChEBI" id="CHEBI:29985"/>
        <dbReference type="ChEBI" id="CHEBI:57766"/>
        <dbReference type="ChEBI" id="CHEBI:57980"/>
        <dbReference type="EC" id="2.6.1.9"/>
    </reaction>
</comment>
<dbReference type="Gene3D" id="3.40.640.10">
    <property type="entry name" value="Type I PLP-dependent aspartate aminotransferase-like (Major domain)"/>
    <property type="match status" value="1"/>
</dbReference>
<dbReference type="PANTHER" id="PTHR43643:SF6">
    <property type="entry name" value="HISTIDINOL-PHOSPHATE AMINOTRANSFERASE"/>
    <property type="match status" value="1"/>
</dbReference>
<dbReference type="InterPro" id="IPR001917">
    <property type="entry name" value="Aminotrans_II_pyridoxalP_BS"/>
</dbReference>
<evidence type="ECO:0000256" key="4">
    <source>
        <dbReference type="ARBA" id="ARBA00012748"/>
    </source>
</evidence>
<sequence>VDPARVVVTAGADEALDRVFRAYLARGRRVVLPVPAFEMMYRYADMIGGEIHPVPWTDAFPTDDVIDALDDSVSLVVMISPNNPTGRTADASDLERVAEAASNVDSGAAFGAMVILDHAYVEYADHDLTSLAQRFDNVVTVRTFSKAWGLAGCRVGYAVASPDVATVLRNVGSPFPCAGLSLEAVRAQMRTGDAALEEHVRAIRAGRGRLMETLSRLGIETGPAQGNFVLGEFDTRSDFVFRGLNALGVRVRRFPHRPEISDALRITVPDQQEPLERLLEALETCLAPEALLFDLDGVIADVEESYRLCVLKTAGTFGVEVTREELANMVLKGDANNDWVLTHRILAGQGIDVSLEAVTEAYQELYLGTSTSPGLRESEGLLVPRDVLSSLADRLPLAIVTGRPREEAEWFLDKEGLTDLFRAGVFMEDGPLKPDPAPVRAAATALGVGRTWMIGDTPDDIRAAARAGAIPIGVVAPGTDPAASAGALRESGAATVLDTIDDLMELLP</sequence>
<dbReference type="Pfam" id="PF00155">
    <property type="entry name" value="Aminotran_1_2"/>
    <property type="match status" value="1"/>
</dbReference>
<dbReference type="NCBIfam" id="TIGR01549">
    <property type="entry name" value="HAD-SF-IA-v1"/>
    <property type="match status" value="1"/>
</dbReference>
<reference evidence="12" key="1">
    <citation type="submission" date="2018-05" db="EMBL/GenBank/DDBJ databases">
        <authorList>
            <person name="Lanie J.A."/>
            <person name="Ng W.-L."/>
            <person name="Kazmierczak K.M."/>
            <person name="Andrzejewski T.M."/>
            <person name="Davidsen T.M."/>
            <person name="Wayne K.J."/>
            <person name="Tettelin H."/>
            <person name="Glass J.I."/>
            <person name="Rusch D."/>
            <person name="Podicherti R."/>
            <person name="Tsui H.-C.T."/>
            <person name="Winkler M.E."/>
        </authorList>
    </citation>
    <scope>NUCLEOTIDE SEQUENCE</scope>
</reference>
<evidence type="ECO:0000313" key="12">
    <source>
        <dbReference type="EMBL" id="SUZ78788.1"/>
    </source>
</evidence>
<dbReference type="GO" id="GO:0030170">
    <property type="term" value="F:pyridoxal phosphate binding"/>
    <property type="evidence" value="ECO:0007669"/>
    <property type="project" value="InterPro"/>
</dbReference>
<dbReference type="SUPFAM" id="SSF53383">
    <property type="entry name" value="PLP-dependent transferases"/>
    <property type="match status" value="1"/>
</dbReference>
<comment type="pathway">
    <text evidence="2">Amino-acid biosynthesis; L-histidine biosynthesis; L-histidine from 5-phospho-alpha-D-ribose 1-diphosphate: step 7/9.</text>
</comment>
<feature type="domain" description="Aminotransferase class I/classII large" evidence="11">
    <location>
        <begin position="3"/>
        <end position="282"/>
    </location>
</feature>
<evidence type="ECO:0000256" key="5">
    <source>
        <dbReference type="ARBA" id="ARBA00022576"/>
    </source>
</evidence>
<dbReference type="EMBL" id="UINC01001367">
    <property type="protein sequence ID" value="SUZ78788.1"/>
    <property type="molecule type" value="Genomic_DNA"/>
</dbReference>
<dbReference type="InterPro" id="IPR015422">
    <property type="entry name" value="PyrdxlP-dep_Trfase_small"/>
</dbReference>
<dbReference type="AlphaFoldDB" id="A0A381QIK9"/>
<dbReference type="SFLD" id="SFLDG01129">
    <property type="entry name" value="C1.5:_HAD__Beta-PGM__Phosphata"/>
    <property type="match status" value="1"/>
</dbReference>
<evidence type="ECO:0000259" key="11">
    <source>
        <dbReference type="Pfam" id="PF00155"/>
    </source>
</evidence>
<organism evidence="12">
    <name type="scientific">marine metagenome</name>
    <dbReference type="NCBI Taxonomy" id="408172"/>
    <lineage>
        <taxon>unclassified sequences</taxon>
        <taxon>metagenomes</taxon>
        <taxon>ecological metagenomes</taxon>
    </lineage>
</organism>
<dbReference type="PANTHER" id="PTHR43643">
    <property type="entry name" value="HISTIDINOL-PHOSPHATE AMINOTRANSFERASE 2"/>
    <property type="match status" value="1"/>
</dbReference>
<dbReference type="Gene3D" id="3.40.50.1000">
    <property type="entry name" value="HAD superfamily/HAD-like"/>
    <property type="match status" value="1"/>
</dbReference>
<dbReference type="InterPro" id="IPR004839">
    <property type="entry name" value="Aminotransferase_I/II_large"/>
</dbReference>
<dbReference type="InterPro" id="IPR050106">
    <property type="entry name" value="HistidinolP_aminotransfase"/>
</dbReference>
<dbReference type="EC" id="2.6.1.9" evidence="4"/>
<dbReference type="InterPro" id="IPR041492">
    <property type="entry name" value="HAD_2"/>
</dbReference>
<gene>
    <name evidence="12" type="ORF">METZ01_LOCUS31642</name>
</gene>
<keyword evidence="9" id="KW-0368">Histidine biosynthesis</keyword>
<dbReference type="InterPro" id="IPR023214">
    <property type="entry name" value="HAD_sf"/>
</dbReference>
<keyword evidence="7" id="KW-0808">Transferase</keyword>
<dbReference type="Pfam" id="PF13419">
    <property type="entry name" value="HAD_2"/>
    <property type="match status" value="1"/>
</dbReference>
<evidence type="ECO:0000256" key="8">
    <source>
        <dbReference type="ARBA" id="ARBA00022898"/>
    </source>
</evidence>
<dbReference type="Gene3D" id="3.90.1150.10">
    <property type="entry name" value="Aspartate Aminotransferase, domain 1"/>
    <property type="match status" value="1"/>
</dbReference>
<keyword evidence="6" id="KW-0028">Amino-acid biosynthesis</keyword>
<dbReference type="GO" id="GO:0000105">
    <property type="term" value="P:L-histidine biosynthetic process"/>
    <property type="evidence" value="ECO:0007669"/>
    <property type="project" value="UniProtKB-KW"/>
</dbReference>
<dbReference type="InterPro" id="IPR036412">
    <property type="entry name" value="HAD-like_sf"/>
</dbReference>
<accession>A0A381QIK9</accession>
<comment type="cofactor">
    <cofactor evidence="1">
        <name>pyridoxal 5'-phosphate</name>
        <dbReference type="ChEBI" id="CHEBI:597326"/>
    </cofactor>
</comment>
<evidence type="ECO:0000256" key="7">
    <source>
        <dbReference type="ARBA" id="ARBA00022679"/>
    </source>
</evidence>
<dbReference type="InterPro" id="IPR023198">
    <property type="entry name" value="PGP-like_dom2"/>
</dbReference>
<dbReference type="SFLD" id="SFLDS00003">
    <property type="entry name" value="Haloacid_Dehalogenase"/>
    <property type="match status" value="1"/>
</dbReference>
<evidence type="ECO:0000256" key="6">
    <source>
        <dbReference type="ARBA" id="ARBA00022605"/>
    </source>
</evidence>
<evidence type="ECO:0000256" key="2">
    <source>
        <dbReference type="ARBA" id="ARBA00005011"/>
    </source>
</evidence>
<name>A0A381QIK9_9ZZZZ</name>
<dbReference type="GO" id="GO:0004400">
    <property type="term" value="F:histidinol-phosphate transaminase activity"/>
    <property type="evidence" value="ECO:0007669"/>
    <property type="project" value="UniProtKB-EC"/>
</dbReference>
<keyword evidence="8" id="KW-0663">Pyridoxal phosphate</keyword>
<keyword evidence="5" id="KW-0032">Aminotransferase</keyword>
<dbReference type="SUPFAM" id="SSF56784">
    <property type="entry name" value="HAD-like"/>
    <property type="match status" value="1"/>
</dbReference>
<evidence type="ECO:0000256" key="9">
    <source>
        <dbReference type="ARBA" id="ARBA00023102"/>
    </source>
</evidence>
<dbReference type="CDD" id="cd00609">
    <property type="entry name" value="AAT_like"/>
    <property type="match status" value="1"/>
</dbReference>
<dbReference type="InterPro" id="IPR015421">
    <property type="entry name" value="PyrdxlP-dep_Trfase_major"/>
</dbReference>
<dbReference type="PROSITE" id="PS00599">
    <property type="entry name" value="AA_TRANSFER_CLASS_2"/>
    <property type="match status" value="1"/>
</dbReference>
<comment type="similarity">
    <text evidence="3">Belongs to the class-II pyridoxal-phosphate-dependent aminotransferase family. Histidinol-phosphate aminotransferase subfamily.</text>
</comment>
<dbReference type="InterPro" id="IPR015424">
    <property type="entry name" value="PyrdxlP-dep_Trfase"/>
</dbReference>
<protein>
    <recommendedName>
        <fullName evidence="4">histidinol-phosphate transaminase</fullName>
        <ecNumber evidence="4">2.6.1.9</ecNumber>
    </recommendedName>
</protein>
<evidence type="ECO:0000256" key="3">
    <source>
        <dbReference type="ARBA" id="ARBA00007970"/>
    </source>
</evidence>
<evidence type="ECO:0000256" key="10">
    <source>
        <dbReference type="ARBA" id="ARBA00047481"/>
    </source>
</evidence>
<dbReference type="Gene3D" id="1.10.150.240">
    <property type="entry name" value="Putative phosphatase, domain 2"/>
    <property type="match status" value="1"/>
</dbReference>